<sequence length="113" mass="13144">MLLVNKITYLIPNKIIDVDVDVPEFVSLVHHSFKVPDANDMLLSVENFREFLRPGQIYVRNLQLLLQNTLFGFVVSWSVDQIPEDRVYCGLILDGDLNKTLKQIWEIEKIDVE</sequence>
<dbReference type="Proteomes" id="UP000499080">
    <property type="component" value="Unassembled WGS sequence"/>
</dbReference>
<dbReference type="AlphaFoldDB" id="A0A4Y2RG41"/>
<organism evidence="1 2">
    <name type="scientific">Araneus ventricosus</name>
    <name type="common">Orbweaver spider</name>
    <name type="synonym">Epeira ventricosa</name>
    <dbReference type="NCBI Taxonomy" id="182803"/>
    <lineage>
        <taxon>Eukaryota</taxon>
        <taxon>Metazoa</taxon>
        <taxon>Ecdysozoa</taxon>
        <taxon>Arthropoda</taxon>
        <taxon>Chelicerata</taxon>
        <taxon>Arachnida</taxon>
        <taxon>Araneae</taxon>
        <taxon>Araneomorphae</taxon>
        <taxon>Entelegynae</taxon>
        <taxon>Araneoidea</taxon>
        <taxon>Araneidae</taxon>
        <taxon>Araneus</taxon>
    </lineage>
</organism>
<gene>
    <name evidence="1" type="ORF">AVEN_129769_1</name>
</gene>
<evidence type="ECO:0000313" key="1">
    <source>
        <dbReference type="EMBL" id="GBN74673.1"/>
    </source>
</evidence>
<name>A0A4Y2RG41_ARAVE</name>
<reference evidence="1 2" key="1">
    <citation type="journal article" date="2019" name="Sci. Rep.">
        <title>Orb-weaving spider Araneus ventricosus genome elucidates the spidroin gene catalogue.</title>
        <authorList>
            <person name="Kono N."/>
            <person name="Nakamura H."/>
            <person name="Ohtoshi R."/>
            <person name="Moran D.A.P."/>
            <person name="Shinohara A."/>
            <person name="Yoshida Y."/>
            <person name="Fujiwara M."/>
            <person name="Mori M."/>
            <person name="Tomita M."/>
            <person name="Arakawa K."/>
        </authorList>
    </citation>
    <scope>NUCLEOTIDE SEQUENCE [LARGE SCALE GENOMIC DNA]</scope>
</reference>
<accession>A0A4Y2RG41</accession>
<dbReference type="OrthoDB" id="6434316at2759"/>
<keyword evidence="2" id="KW-1185">Reference proteome</keyword>
<evidence type="ECO:0000313" key="2">
    <source>
        <dbReference type="Proteomes" id="UP000499080"/>
    </source>
</evidence>
<dbReference type="EMBL" id="BGPR01016956">
    <property type="protein sequence ID" value="GBN74673.1"/>
    <property type="molecule type" value="Genomic_DNA"/>
</dbReference>
<proteinExistence type="predicted"/>
<protein>
    <submittedName>
        <fullName evidence="1">Uncharacterized protein</fullName>
    </submittedName>
</protein>
<comment type="caution">
    <text evidence="1">The sequence shown here is derived from an EMBL/GenBank/DDBJ whole genome shotgun (WGS) entry which is preliminary data.</text>
</comment>